<dbReference type="Proteomes" id="UP000766986">
    <property type="component" value="Unassembled WGS sequence"/>
</dbReference>
<dbReference type="EMBL" id="JACLYZ010000007">
    <property type="protein sequence ID" value="MBM6734485.1"/>
    <property type="molecule type" value="Genomic_DNA"/>
</dbReference>
<dbReference type="Pfam" id="PF03572">
    <property type="entry name" value="Peptidase_S41"/>
    <property type="match status" value="1"/>
</dbReference>
<dbReference type="Gene3D" id="3.90.226.10">
    <property type="entry name" value="2-enoyl-CoA Hydratase, Chain A, domain 1"/>
    <property type="match status" value="1"/>
</dbReference>
<feature type="signal peptide" evidence="1">
    <location>
        <begin position="1"/>
        <end position="25"/>
    </location>
</feature>
<protein>
    <submittedName>
        <fullName evidence="3">Peptidase S41</fullName>
    </submittedName>
</protein>
<organism evidence="3 4">
    <name type="scientific">Mediterranea massiliensis</name>
    <dbReference type="NCBI Taxonomy" id="1841865"/>
    <lineage>
        <taxon>Bacteria</taxon>
        <taxon>Pseudomonadati</taxon>
        <taxon>Bacteroidota</taxon>
        <taxon>Bacteroidia</taxon>
        <taxon>Bacteroidales</taxon>
        <taxon>Bacteroidaceae</taxon>
        <taxon>Mediterranea</taxon>
    </lineage>
</organism>
<gene>
    <name evidence="3" type="ORF">H7U35_04480</name>
</gene>
<comment type="caution">
    <text evidence="3">The sequence shown here is derived from an EMBL/GenBank/DDBJ whole genome shotgun (WGS) entry which is preliminary data.</text>
</comment>
<dbReference type="SUPFAM" id="SSF50156">
    <property type="entry name" value="PDZ domain-like"/>
    <property type="match status" value="1"/>
</dbReference>
<evidence type="ECO:0000313" key="4">
    <source>
        <dbReference type="Proteomes" id="UP000766986"/>
    </source>
</evidence>
<accession>A0ABS2DYP3</accession>
<dbReference type="PANTHER" id="PTHR32060:SF30">
    <property type="entry name" value="CARBOXY-TERMINAL PROCESSING PROTEASE CTPA"/>
    <property type="match status" value="1"/>
</dbReference>
<dbReference type="PANTHER" id="PTHR32060">
    <property type="entry name" value="TAIL-SPECIFIC PROTEASE"/>
    <property type="match status" value="1"/>
</dbReference>
<evidence type="ECO:0000313" key="3">
    <source>
        <dbReference type="EMBL" id="MBM6734485.1"/>
    </source>
</evidence>
<dbReference type="PROSITE" id="PS51257">
    <property type="entry name" value="PROKAR_LIPOPROTEIN"/>
    <property type="match status" value="1"/>
</dbReference>
<feature type="chain" id="PRO_5047486506" evidence="1">
    <location>
        <begin position="26"/>
        <end position="498"/>
    </location>
</feature>
<reference evidence="3 4" key="1">
    <citation type="journal article" date="2021" name="Sci. Rep.">
        <title>The distribution of antibiotic resistance genes in chicken gut microbiota commensals.</title>
        <authorList>
            <person name="Juricova H."/>
            <person name="Matiasovicova J."/>
            <person name="Kubasova T."/>
            <person name="Cejkova D."/>
            <person name="Rychlik I."/>
        </authorList>
    </citation>
    <scope>NUCLEOTIDE SEQUENCE [LARGE SCALE GENOMIC DNA]</scope>
    <source>
        <strain evidence="3 4">An772</strain>
    </source>
</reference>
<proteinExistence type="predicted"/>
<dbReference type="Gene3D" id="3.30.750.170">
    <property type="match status" value="1"/>
</dbReference>
<dbReference type="SUPFAM" id="SSF52096">
    <property type="entry name" value="ClpP/crotonase"/>
    <property type="match status" value="1"/>
</dbReference>
<evidence type="ECO:0000259" key="2">
    <source>
        <dbReference type="SMART" id="SM00245"/>
    </source>
</evidence>
<keyword evidence="4" id="KW-1185">Reference proteome</keyword>
<keyword evidence="1" id="KW-0732">Signal</keyword>
<name>A0ABS2DYP3_9BACT</name>
<dbReference type="Gene3D" id="2.30.42.10">
    <property type="match status" value="1"/>
</dbReference>
<dbReference type="SMART" id="SM00245">
    <property type="entry name" value="TSPc"/>
    <property type="match status" value="1"/>
</dbReference>
<evidence type="ECO:0000256" key="1">
    <source>
        <dbReference type="SAM" id="SignalP"/>
    </source>
</evidence>
<dbReference type="InterPro" id="IPR036034">
    <property type="entry name" value="PDZ_sf"/>
</dbReference>
<sequence>MGMKLTWLNKGAILLLAFCSLTGCAETEREDELSGRISEEIRYANQFGKDIMSTYYLWNAEISDDLDAWNINTNEDPVGTVDRIRYHDGERYIDKWTMLTDDMESFTSSMEGVSTTFGWDLTVYRLTENSDQCIGVVNFVYDNTPASRMNLKRGDIIIGLNGGSLTTENYKDLYYSPSLTVSLGKLDVGSNQLVDLGKKVSLTAETLYEDPVLCDSIYEFNGKKVGYLAYSSFDLKSIDKLIEIAKHFKQEQVAELILDLRYNGGGYVITESVLASMFAPQEDVSQKKVFEKEVYNDLLTQAGWGEETPFTTEFYYPEVGVNASTQDANIGLTKIYGLIGSGSASASEALLGGLMPYMEVELIGGQSHGKYCTGYLLSPEDVYEEYPQDIENWGIYVMVSIYQNAAGETPCMPDGLIPDVEVTDNAMLPYQLGDVDEPLLRAALTAAGRTYDDEGTLSTRSLDARFIPMRGVQKPVFGKRILLAPSAKFRPLGRSVLE</sequence>
<feature type="domain" description="Tail specific protease" evidence="2">
    <location>
        <begin position="189"/>
        <end position="423"/>
    </location>
</feature>
<dbReference type="InterPro" id="IPR029045">
    <property type="entry name" value="ClpP/crotonase-like_dom_sf"/>
</dbReference>
<dbReference type="InterPro" id="IPR005151">
    <property type="entry name" value="Tail-specific_protease"/>
</dbReference>